<dbReference type="GeneID" id="63913292"/>
<evidence type="ECO:0000313" key="3">
    <source>
        <dbReference type="EMBL" id="KEQ66373.1"/>
    </source>
</evidence>
<dbReference type="RefSeq" id="XP_040883396.1">
    <property type="nucleotide sequence ID" value="XM_041019919.1"/>
</dbReference>
<dbReference type="PANTHER" id="PTHR36183:SF2">
    <property type="entry name" value="BETA-GLUCURONIDASE C-TERMINAL DOMAIN-CONTAINING PROTEIN"/>
    <property type="match status" value="1"/>
</dbReference>
<keyword evidence="4" id="KW-1185">Reference proteome</keyword>
<dbReference type="Gene3D" id="3.20.20.80">
    <property type="entry name" value="Glycosidases"/>
    <property type="match status" value="1"/>
</dbReference>
<protein>
    <recommendedName>
        <fullName evidence="2">Beta-glucuronidase C-terminal domain-containing protein</fullName>
    </recommendedName>
</protein>
<name>A0A074W0N6_AURM1</name>
<sequence length="514" mass="55860">MFPNTHSLFVWCLAAWLEVEGANLPSRPKPIVVSQCPPSNAGIPLDSFVSFSFELSSWPDFAVPHFLMIKHRDIAIFDASQKTGLIGVIRPNISADYPTIITIGPSFFDSYKTMPKGMRYTHGFNLGANYSASRAATFASAAYACKAIGENLDYWEYGNEPDLFHASGYRPLNYSDADYVAEWLNGTSQIDQVVKSACPSLKGTKFMAPSMAGVGANGYNTLDPVKVFADDLNADHSIGIISSHNYMGVSTFPGITLQGTLMNHTNVIAKAEAQVNVSRNIAALGGDLAPKVPFILGEHNSLARQGRPGLSNTFGAALWGVDWNLYLASQNISRSHMHQGTNYRYQSWQPIQTNLTTKGTKPPYYGNLAVAAMMAKPSTSSVLQITHLEASSQNTSFYTAHINDTLSRILIVDLHTYNTTANNYTTGFSRPVVEHEFMLPKGCKGGDVQRLMANGSDAVTGITWDANSYAYELDNGKGVRMSNVTCGEKVKVDGKGIVKVQVPWSSAAIVSLDC</sequence>
<dbReference type="EMBL" id="KL584825">
    <property type="protein sequence ID" value="KEQ66373.1"/>
    <property type="molecule type" value="Genomic_DNA"/>
</dbReference>
<feature type="chain" id="PRO_5001701057" description="Beta-glucuronidase C-terminal domain-containing protein" evidence="1">
    <location>
        <begin position="22"/>
        <end position="514"/>
    </location>
</feature>
<dbReference type="InterPro" id="IPR017853">
    <property type="entry name" value="GH"/>
</dbReference>
<dbReference type="HOGENOM" id="CLU_022148_0_0_1"/>
<accession>A0A074W0N6</accession>
<feature type="domain" description="Beta-glucuronidase C-terminal" evidence="2">
    <location>
        <begin position="398"/>
        <end position="509"/>
    </location>
</feature>
<evidence type="ECO:0000313" key="4">
    <source>
        <dbReference type="Proteomes" id="UP000030672"/>
    </source>
</evidence>
<dbReference type="PANTHER" id="PTHR36183">
    <property type="entry name" value="BETA-GLUCURONIDASE"/>
    <property type="match status" value="1"/>
</dbReference>
<keyword evidence="1" id="KW-0732">Signal</keyword>
<dbReference type="SUPFAM" id="SSF51445">
    <property type="entry name" value="(Trans)glycosidases"/>
    <property type="match status" value="1"/>
</dbReference>
<evidence type="ECO:0000256" key="1">
    <source>
        <dbReference type="SAM" id="SignalP"/>
    </source>
</evidence>
<dbReference type="Pfam" id="PF16862">
    <property type="entry name" value="Glyco_hydro_79C"/>
    <property type="match status" value="1"/>
</dbReference>
<feature type="signal peptide" evidence="1">
    <location>
        <begin position="1"/>
        <end position="21"/>
    </location>
</feature>
<organism evidence="3 4">
    <name type="scientific">Aureobasidium melanogenum (strain CBS 110374)</name>
    <name type="common">Aureobasidium pullulans var. melanogenum</name>
    <dbReference type="NCBI Taxonomy" id="1043003"/>
    <lineage>
        <taxon>Eukaryota</taxon>
        <taxon>Fungi</taxon>
        <taxon>Dikarya</taxon>
        <taxon>Ascomycota</taxon>
        <taxon>Pezizomycotina</taxon>
        <taxon>Dothideomycetes</taxon>
        <taxon>Dothideomycetidae</taxon>
        <taxon>Dothideales</taxon>
        <taxon>Saccotheciaceae</taxon>
        <taxon>Aureobasidium</taxon>
    </lineage>
</organism>
<dbReference type="InterPro" id="IPR052974">
    <property type="entry name" value="GH79_Enzymes"/>
</dbReference>
<reference evidence="3 4" key="1">
    <citation type="journal article" date="2014" name="BMC Genomics">
        <title>Genome sequencing of four Aureobasidium pullulans varieties: biotechnological potential, stress tolerance, and description of new species.</title>
        <authorList>
            <person name="Gostin Ar C."/>
            <person name="Ohm R.A."/>
            <person name="Kogej T."/>
            <person name="Sonjak S."/>
            <person name="Turk M."/>
            <person name="Zajc J."/>
            <person name="Zalar P."/>
            <person name="Grube M."/>
            <person name="Sun H."/>
            <person name="Han J."/>
            <person name="Sharma A."/>
            <person name="Chiniquy J."/>
            <person name="Ngan C.Y."/>
            <person name="Lipzen A."/>
            <person name="Barry K."/>
            <person name="Grigoriev I.V."/>
            <person name="Gunde-Cimerman N."/>
        </authorList>
    </citation>
    <scope>NUCLEOTIDE SEQUENCE [LARGE SCALE GENOMIC DNA]</scope>
    <source>
        <strain evidence="3 4">CBS 110374</strain>
    </source>
</reference>
<dbReference type="AlphaFoldDB" id="A0A074W0N6"/>
<evidence type="ECO:0000259" key="2">
    <source>
        <dbReference type="Pfam" id="PF16862"/>
    </source>
</evidence>
<gene>
    <name evidence="3" type="ORF">M437DRAFT_38949</name>
</gene>
<dbReference type="Proteomes" id="UP000030672">
    <property type="component" value="Unassembled WGS sequence"/>
</dbReference>
<dbReference type="InterPro" id="IPR031728">
    <property type="entry name" value="GlcAase_C"/>
</dbReference>
<proteinExistence type="predicted"/>